<name>A0A7J8TIJ0_GOSDV</name>
<protein>
    <submittedName>
        <fullName evidence="1">Uncharacterized protein</fullName>
    </submittedName>
</protein>
<sequence length="51" mass="6145">MVHFWDPTYKCLCSMKRIWYRLSRNILPFSSMTLEIRSRYIKSETSISGDP</sequence>
<dbReference type="AlphaFoldDB" id="A0A7J8TIJ0"/>
<dbReference type="EMBL" id="JABFAC010249684">
    <property type="protein sequence ID" value="MBA0638002.1"/>
    <property type="molecule type" value="Genomic_DNA"/>
</dbReference>
<evidence type="ECO:0000313" key="1">
    <source>
        <dbReference type="EMBL" id="MBA0638002.1"/>
    </source>
</evidence>
<evidence type="ECO:0000313" key="2">
    <source>
        <dbReference type="Proteomes" id="UP000593561"/>
    </source>
</evidence>
<dbReference type="Proteomes" id="UP000593561">
    <property type="component" value="Unassembled WGS sequence"/>
</dbReference>
<accession>A0A7J8TIJ0</accession>
<keyword evidence="2" id="KW-1185">Reference proteome</keyword>
<gene>
    <name evidence="1" type="ORF">Godav_028936</name>
</gene>
<comment type="caution">
    <text evidence="1">The sequence shown here is derived from an EMBL/GenBank/DDBJ whole genome shotgun (WGS) entry which is preliminary data.</text>
</comment>
<reference evidence="1 2" key="1">
    <citation type="journal article" date="2019" name="Genome Biol. Evol.">
        <title>Insights into the evolution of the New World diploid cottons (Gossypium, subgenus Houzingenia) based on genome sequencing.</title>
        <authorList>
            <person name="Grover C.E."/>
            <person name="Arick M.A. 2nd"/>
            <person name="Thrash A."/>
            <person name="Conover J.L."/>
            <person name="Sanders W.S."/>
            <person name="Peterson D.G."/>
            <person name="Frelichowski J.E."/>
            <person name="Scheffler J.A."/>
            <person name="Scheffler B.E."/>
            <person name="Wendel J.F."/>
        </authorList>
    </citation>
    <scope>NUCLEOTIDE SEQUENCE [LARGE SCALE GENOMIC DNA]</scope>
    <source>
        <strain evidence="1">27</strain>
        <tissue evidence="1">Leaf</tissue>
    </source>
</reference>
<organism evidence="1 2">
    <name type="scientific">Gossypium davidsonii</name>
    <name type="common">Davidson's cotton</name>
    <name type="synonym">Gossypium klotzschianum subsp. davidsonii</name>
    <dbReference type="NCBI Taxonomy" id="34287"/>
    <lineage>
        <taxon>Eukaryota</taxon>
        <taxon>Viridiplantae</taxon>
        <taxon>Streptophyta</taxon>
        <taxon>Embryophyta</taxon>
        <taxon>Tracheophyta</taxon>
        <taxon>Spermatophyta</taxon>
        <taxon>Magnoliopsida</taxon>
        <taxon>eudicotyledons</taxon>
        <taxon>Gunneridae</taxon>
        <taxon>Pentapetalae</taxon>
        <taxon>rosids</taxon>
        <taxon>malvids</taxon>
        <taxon>Malvales</taxon>
        <taxon>Malvaceae</taxon>
        <taxon>Malvoideae</taxon>
        <taxon>Gossypium</taxon>
    </lineage>
</organism>
<proteinExistence type="predicted"/>